<reference evidence="1 3" key="1">
    <citation type="submission" date="2019-12" db="EMBL/GenBank/DDBJ databases">
        <authorList>
            <person name="Scholz U."/>
            <person name="Mascher M."/>
            <person name="Fiebig A."/>
        </authorList>
    </citation>
    <scope>NUCLEOTIDE SEQUENCE</scope>
</reference>
<accession>A0A7I8IH25</accession>
<organism evidence="1">
    <name type="scientific">Spirodela intermedia</name>
    <name type="common">Intermediate duckweed</name>
    <dbReference type="NCBI Taxonomy" id="51605"/>
    <lineage>
        <taxon>Eukaryota</taxon>
        <taxon>Viridiplantae</taxon>
        <taxon>Streptophyta</taxon>
        <taxon>Embryophyta</taxon>
        <taxon>Tracheophyta</taxon>
        <taxon>Spermatophyta</taxon>
        <taxon>Magnoliopsida</taxon>
        <taxon>Liliopsida</taxon>
        <taxon>Araceae</taxon>
        <taxon>Lemnoideae</taxon>
        <taxon>Spirodela</taxon>
    </lineage>
</organism>
<keyword evidence="3" id="KW-1185">Reference proteome</keyword>
<dbReference type="EMBL" id="CACRZD030000079">
    <property type="protein sequence ID" value="CAA6674121.1"/>
    <property type="molecule type" value="Genomic_DNA"/>
</dbReference>
<dbReference type="Proteomes" id="UP001189122">
    <property type="component" value="Unassembled WGS sequence"/>
</dbReference>
<evidence type="ECO:0000313" key="3">
    <source>
        <dbReference type="Proteomes" id="UP001189122"/>
    </source>
</evidence>
<dbReference type="EMBL" id="LR743590">
    <property type="protein sequence ID" value="CAA2617487.1"/>
    <property type="molecule type" value="Genomic_DNA"/>
</dbReference>
<sequence>MEVGHVSGSFILSQCNKRRLFIASAAGDDSTTHFIGLQTSREDLEIAHVVFVQGEPSRPKILNNYQILYYISVIDLENYRYFWDLY</sequence>
<protein>
    <submittedName>
        <fullName evidence="1">Uncharacterized protein</fullName>
    </submittedName>
</protein>
<dbReference type="AlphaFoldDB" id="A0A7I8IH25"/>
<dbReference type="EMBL" id="CACRZD030000003">
    <property type="protein sequence ID" value="CAA6657183.1"/>
    <property type="molecule type" value="Genomic_DNA"/>
</dbReference>
<evidence type="ECO:0000313" key="2">
    <source>
        <dbReference type="EMBL" id="CAA6674121.1"/>
    </source>
</evidence>
<gene>
    <name evidence="1" type="ORF">SI7747_03003653</name>
    <name evidence="2" type="ORF">SI7747_UN020479</name>
</gene>
<evidence type="ECO:0000313" key="1">
    <source>
        <dbReference type="EMBL" id="CAA2617487.1"/>
    </source>
</evidence>
<proteinExistence type="predicted"/>
<name>A0A7I8IH25_SPIIN</name>